<feature type="domain" description="T-SNARE coiled-coil homology" evidence="8">
    <location>
        <begin position="314"/>
        <end position="376"/>
    </location>
</feature>
<proteinExistence type="inferred from homology"/>
<evidence type="ECO:0000256" key="6">
    <source>
        <dbReference type="SAM" id="MobiDB-lite"/>
    </source>
</evidence>
<dbReference type="InterPro" id="IPR035965">
    <property type="entry name" value="PAS-like_dom_sf"/>
</dbReference>
<dbReference type="GO" id="GO:0004888">
    <property type="term" value="F:transmembrane signaling receptor activity"/>
    <property type="evidence" value="ECO:0007669"/>
    <property type="project" value="InterPro"/>
</dbReference>
<dbReference type="SMART" id="SM00283">
    <property type="entry name" value="MA"/>
    <property type="match status" value="1"/>
</dbReference>
<dbReference type="RefSeq" id="WP_158255171.1">
    <property type="nucleotide sequence ID" value="NZ_FYDG01000004.1"/>
</dbReference>
<dbReference type="Gene3D" id="3.30.450.20">
    <property type="entry name" value="PAS domain"/>
    <property type="match status" value="1"/>
</dbReference>
<name>A0A212RFB8_RHOAC</name>
<dbReference type="EMBL" id="FYDG01000004">
    <property type="protein sequence ID" value="SNB71022.1"/>
    <property type="molecule type" value="Genomic_DNA"/>
</dbReference>
<dbReference type="Pfam" id="PF13188">
    <property type="entry name" value="PAS_8"/>
    <property type="match status" value="1"/>
</dbReference>
<accession>A0A212RFB8</accession>
<evidence type="ECO:0000256" key="5">
    <source>
        <dbReference type="PROSITE-ProRule" id="PRU00284"/>
    </source>
</evidence>
<dbReference type="NCBIfam" id="TIGR00229">
    <property type="entry name" value="sensory_box"/>
    <property type="match status" value="1"/>
</dbReference>
<keyword evidence="3 5" id="KW-0807">Transducer</keyword>
<comment type="subcellular location">
    <subcellularLocation>
        <location evidence="1">Cell inner membrane</location>
        <topology evidence="1">Multi-pass membrane protein</topology>
    </subcellularLocation>
</comment>
<dbReference type="GO" id="GO:0006935">
    <property type="term" value="P:chemotaxis"/>
    <property type="evidence" value="ECO:0007669"/>
    <property type="project" value="InterPro"/>
</dbReference>
<dbReference type="SUPFAM" id="SSF55785">
    <property type="entry name" value="PYP-like sensor domain (PAS domain)"/>
    <property type="match status" value="1"/>
</dbReference>
<dbReference type="Pfam" id="PF00015">
    <property type="entry name" value="MCPsignal"/>
    <property type="match status" value="1"/>
</dbReference>
<dbReference type="PANTHER" id="PTHR32089:SF112">
    <property type="entry name" value="LYSOZYME-LIKE PROTEIN-RELATED"/>
    <property type="match status" value="1"/>
</dbReference>
<dbReference type="InterPro" id="IPR000727">
    <property type="entry name" value="T_SNARE_dom"/>
</dbReference>
<dbReference type="InterPro" id="IPR004090">
    <property type="entry name" value="Chemotax_Me-accpt_rcpt"/>
</dbReference>
<dbReference type="Gene3D" id="1.10.287.950">
    <property type="entry name" value="Methyl-accepting chemotaxis protein"/>
    <property type="match status" value="1"/>
</dbReference>
<dbReference type="PRINTS" id="PR00260">
    <property type="entry name" value="CHEMTRNSDUCR"/>
</dbReference>
<comment type="similarity">
    <text evidence="4">Belongs to the methyl-accepting chemotaxis (MCP) protein family.</text>
</comment>
<dbReference type="InterPro" id="IPR000014">
    <property type="entry name" value="PAS"/>
</dbReference>
<dbReference type="PANTHER" id="PTHR32089">
    <property type="entry name" value="METHYL-ACCEPTING CHEMOTAXIS PROTEIN MCPB"/>
    <property type="match status" value="1"/>
</dbReference>
<sequence length="418" mass="43950">MGALFRKANDPTADIERDFFNATPDPILVMQGARFVSCNDAAVRTFGFASRNELASCTPEDISPAMQPDGEASSSKAQRLTGEARQKGSHRFEWTHKRANGESFLAQVTLVRSRANPNVVYSSIIDLSERESRRQARDKEMNSVMDRFDRDISGILGAVKQVATSIADTARKLASEAERTRDRAADVSGATTETAGNVHSVAQAADELTGAIREIATQVEQARKFSDLATGDANGASAKVQGLAESSARIGEIVNMINAIASQTNLLALNATIEAARAGEAGRGFAVVASEVKHLASQTAKATEEIGAQINGVQAATREAVLAMDQVNSRIGELSHIAAVIAAAVEEQSASTANIAHSVQQASDGAGAVSRNISGVSNSAEETLSAAQEAIGALARMDAETGRVSGVVREFLAVVRKI</sequence>
<keyword evidence="2" id="KW-0997">Cell inner membrane</keyword>
<evidence type="ECO:0000313" key="10">
    <source>
        <dbReference type="Proteomes" id="UP000198418"/>
    </source>
</evidence>
<evidence type="ECO:0000256" key="4">
    <source>
        <dbReference type="ARBA" id="ARBA00029447"/>
    </source>
</evidence>
<dbReference type="PROSITE" id="PS50111">
    <property type="entry name" value="CHEMOTAXIS_TRANSDUC_2"/>
    <property type="match status" value="1"/>
</dbReference>
<evidence type="ECO:0000313" key="9">
    <source>
        <dbReference type="EMBL" id="SNB71022.1"/>
    </source>
</evidence>
<keyword evidence="10" id="KW-1185">Reference proteome</keyword>
<evidence type="ECO:0000256" key="2">
    <source>
        <dbReference type="ARBA" id="ARBA00022519"/>
    </source>
</evidence>
<dbReference type="SUPFAM" id="SSF58104">
    <property type="entry name" value="Methyl-accepting chemotaxis protein (MCP) signaling domain"/>
    <property type="match status" value="1"/>
</dbReference>
<evidence type="ECO:0000256" key="1">
    <source>
        <dbReference type="ARBA" id="ARBA00004429"/>
    </source>
</evidence>
<protein>
    <submittedName>
        <fullName evidence="9">PAS domain S-box-containing protein</fullName>
    </submittedName>
</protein>
<gene>
    <name evidence="9" type="ORF">SAMN06265338_10471</name>
</gene>
<dbReference type="InterPro" id="IPR004089">
    <property type="entry name" value="MCPsignal_dom"/>
</dbReference>
<dbReference type="GO" id="GO:0005886">
    <property type="term" value="C:plasma membrane"/>
    <property type="evidence" value="ECO:0007669"/>
    <property type="project" value="UniProtKB-SubCell"/>
</dbReference>
<evidence type="ECO:0000256" key="3">
    <source>
        <dbReference type="ARBA" id="ARBA00023224"/>
    </source>
</evidence>
<dbReference type="AlphaFoldDB" id="A0A212RFB8"/>
<reference evidence="10" key="1">
    <citation type="submission" date="2017-06" db="EMBL/GenBank/DDBJ databases">
        <authorList>
            <person name="Varghese N."/>
            <person name="Submissions S."/>
        </authorList>
    </citation>
    <scope>NUCLEOTIDE SEQUENCE [LARGE SCALE GENOMIC DNA]</scope>
    <source>
        <strain evidence="10">DSM 137</strain>
    </source>
</reference>
<evidence type="ECO:0000259" key="8">
    <source>
        <dbReference type="PROSITE" id="PS50192"/>
    </source>
</evidence>
<evidence type="ECO:0000259" key="7">
    <source>
        <dbReference type="PROSITE" id="PS50111"/>
    </source>
</evidence>
<organism evidence="9 10">
    <name type="scientific">Rhodoblastus acidophilus</name>
    <name type="common">Rhodopseudomonas acidophila</name>
    <dbReference type="NCBI Taxonomy" id="1074"/>
    <lineage>
        <taxon>Bacteria</taxon>
        <taxon>Pseudomonadati</taxon>
        <taxon>Pseudomonadota</taxon>
        <taxon>Alphaproteobacteria</taxon>
        <taxon>Hyphomicrobiales</taxon>
        <taxon>Rhodoblastaceae</taxon>
        <taxon>Rhodoblastus</taxon>
    </lineage>
</organism>
<feature type="domain" description="Methyl-accepting transducer" evidence="7">
    <location>
        <begin position="169"/>
        <end position="398"/>
    </location>
</feature>
<dbReference type="OrthoDB" id="8332525at2"/>
<keyword evidence="2" id="KW-0472">Membrane</keyword>
<dbReference type="Proteomes" id="UP000198418">
    <property type="component" value="Unassembled WGS sequence"/>
</dbReference>
<feature type="region of interest" description="Disordered" evidence="6">
    <location>
        <begin position="59"/>
        <end position="90"/>
    </location>
</feature>
<keyword evidence="2" id="KW-1003">Cell membrane</keyword>
<dbReference type="GO" id="GO:0007165">
    <property type="term" value="P:signal transduction"/>
    <property type="evidence" value="ECO:0007669"/>
    <property type="project" value="UniProtKB-KW"/>
</dbReference>
<dbReference type="PROSITE" id="PS50192">
    <property type="entry name" value="T_SNARE"/>
    <property type="match status" value="1"/>
</dbReference>